<evidence type="ECO:0000313" key="1">
    <source>
        <dbReference type="EMBL" id="MFC7750475.1"/>
    </source>
</evidence>
<sequence length="378" mass="43222">MDLADMLSYADIHELSRIAKTYQCECDGHSKRELIQAILSKLNRREVFESQVSGLTMEDLRFLNSILFEPRDTYSLEELIACARQAQFDSAGQATASAGGAAAERERQAPSPRETISRFKQMGWLFNGHSQQTRYLFRIPADLRRRFGDTLAEKFAGRLDYRDEPPAFRGEEGLLGSDVVILLRAVADLEPQLAADGSLYKRGQAQILERLNVPEEPLSKGGWRFGYGRRFRDYPNRFALLYDYVYHRGWISEAQDRLLLTRDGENRLADGAKESDGELYRYWLRVYRIPVYNLHSIVHWLDRLAAGRWATVESLGRLLCPLIKPFYYDSPQAVFEQRIVRMLVHLGFARLGECPDGAAVVRITDSGSAWIRLIGMAD</sequence>
<name>A0ABW2V5X9_9BACL</name>
<dbReference type="RefSeq" id="WP_138787924.1">
    <property type="nucleotide sequence ID" value="NZ_JBHTGQ010000023.1"/>
</dbReference>
<organism evidence="1 2">
    <name type="scientific">Paenibacillus thermoaerophilus</name>
    <dbReference type="NCBI Taxonomy" id="1215385"/>
    <lineage>
        <taxon>Bacteria</taxon>
        <taxon>Bacillati</taxon>
        <taxon>Bacillota</taxon>
        <taxon>Bacilli</taxon>
        <taxon>Bacillales</taxon>
        <taxon>Paenibacillaceae</taxon>
        <taxon>Paenibacillus</taxon>
    </lineage>
</organism>
<keyword evidence="2" id="KW-1185">Reference proteome</keyword>
<proteinExistence type="predicted"/>
<protein>
    <recommendedName>
        <fullName evidence="3">Rho termination factor, N-terminal domain</fullName>
    </recommendedName>
</protein>
<comment type="caution">
    <text evidence="1">The sequence shown here is derived from an EMBL/GenBank/DDBJ whole genome shotgun (WGS) entry which is preliminary data.</text>
</comment>
<reference evidence="2" key="1">
    <citation type="journal article" date="2019" name="Int. J. Syst. Evol. Microbiol.">
        <title>The Global Catalogue of Microorganisms (GCM) 10K type strain sequencing project: providing services to taxonomists for standard genome sequencing and annotation.</title>
        <authorList>
            <consortium name="The Broad Institute Genomics Platform"/>
            <consortium name="The Broad Institute Genome Sequencing Center for Infectious Disease"/>
            <person name="Wu L."/>
            <person name="Ma J."/>
        </authorList>
    </citation>
    <scope>NUCLEOTIDE SEQUENCE [LARGE SCALE GENOMIC DNA]</scope>
    <source>
        <strain evidence="2">JCM 18657</strain>
    </source>
</reference>
<evidence type="ECO:0008006" key="3">
    <source>
        <dbReference type="Google" id="ProtNLM"/>
    </source>
</evidence>
<accession>A0ABW2V5X9</accession>
<evidence type="ECO:0000313" key="2">
    <source>
        <dbReference type="Proteomes" id="UP001596528"/>
    </source>
</evidence>
<dbReference type="Proteomes" id="UP001596528">
    <property type="component" value="Unassembled WGS sequence"/>
</dbReference>
<dbReference type="EMBL" id="JBHTGQ010000023">
    <property type="protein sequence ID" value="MFC7750475.1"/>
    <property type="molecule type" value="Genomic_DNA"/>
</dbReference>
<gene>
    <name evidence="1" type="ORF">ACFQWB_11130</name>
</gene>